<evidence type="ECO:0008006" key="11">
    <source>
        <dbReference type="Google" id="ProtNLM"/>
    </source>
</evidence>
<evidence type="ECO:0000256" key="3">
    <source>
        <dbReference type="ARBA" id="ARBA00022475"/>
    </source>
</evidence>
<keyword evidence="4 8" id="KW-0732">Signal</keyword>
<feature type="signal peptide" evidence="8">
    <location>
        <begin position="1"/>
        <end position="22"/>
    </location>
</feature>
<evidence type="ECO:0000313" key="9">
    <source>
        <dbReference type="EMBL" id="EOT26394.1"/>
    </source>
</evidence>
<keyword evidence="6" id="KW-0564">Palmitate</keyword>
<evidence type="ECO:0000313" key="10">
    <source>
        <dbReference type="Proteomes" id="UP000014136"/>
    </source>
</evidence>
<dbReference type="Proteomes" id="UP000014136">
    <property type="component" value="Unassembled WGS sequence"/>
</dbReference>
<protein>
    <recommendedName>
        <fullName evidence="11">Extracellular solute-binding protein</fullName>
    </recommendedName>
</protein>
<evidence type="ECO:0000256" key="7">
    <source>
        <dbReference type="ARBA" id="ARBA00023288"/>
    </source>
</evidence>
<proteinExistence type="inferred from homology"/>
<sequence length="416" mass="45701">MKIAKRLTIVGSMLGALGILVACGNGDGESSGKAEIEFFNQKKEMQGTLDEIIKDFEKENPDIKVKFTNVPDPGTVLKTRISSGDIPDVINTYPMNADFKEWAKNGVFEDLTGKEYLNNLTEGAAEAYALDDKVYNVPLTSNASGIYYNKTKFEELGLEAPKTFAEFETLVNTIKDEKEVPFALALTQSEGWMLMGYYQLACAVETGGGTAANEALRFSPKGAIKPSDPVFNAVADKLDLLANNPQKNARGASYDDVVALFAKGEALMLPNGTWALPAINNQNPEFEIGMFPFPGNNEGEELVVGGADLAVSINESSKNKEAANKFVEYLTTKEAMQKYYDVDGAPTSVKSVETEGKFPETEGVTQHVFTDKRFIWLNSEWTSEVDFQYLTVDYVSDPNRDKLAASLNSFFDPMKE</sequence>
<keyword evidence="7" id="KW-0449">Lipoprotein</keyword>
<dbReference type="Pfam" id="PF01547">
    <property type="entry name" value="SBP_bac_1"/>
    <property type="match status" value="1"/>
</dbReference>
<dbReference type="Gene3D" id="3.40.190.10">
    <property type="entry name" value="Periplasmic binding protein-like II"/>
    <property type="match status" value="2"/>
</dbReference>
<dbReference type="PROSITE" id="PS01037">
    <property type="entry name" value="SBP_BACTERIAL_1"/>
    <property type="match status" value="1"/>
</dbReference>
<dbReference type="SUPFAM" id="SSF53850">
    <property type="entry name" value="Periplasmic binding protein-like II"/>
    <property type="match status" value="1"/>
</dbReference>
<feature type="chain" id="PRO_5004488462" description="Extracellular solute-binding protein" evidence="8">
    <location>
        <begin position="23"/>
        <end position="416"/>
    </location>
</feature>
<dbReference type="eggNOG" id="COG1653">
    <property type="taxonomic scope" value="Bacteria"/>
</dbReference>
<dbReference type="PANTHER" id="PTHR43649:SF33">
    <property type="entry name" value="POLYGALACTURONAN_RHAMNOGALACTURONAN-BINDING PROTEIN YTCQ"/>
    <property type="match status" value="1"/>
</dbReference>
<dbReference type="EMBL" id="AHYT01000010">
    <property type="protein sequence ID" value="EOT26394.1"/>
    <property type="molecule type" value="Genomic_DNA"/>
</dbReference>
<dbReference type="InterPro" id="IPR050490">
    <property type="entry name" value="Bact_solute-bd_prot1"/>
</dbReference>
<evidence type="ECO:0000256" key="2">
    <source>
        <dbReference type="ARBA" id="ARBA00022448"/>
    </source>
</evidence>
<keyword evidence="3" id="KW-1003">Cell membrane</keyword>
<dbReference type="OrthoDB" id="9782846at2"/>
<reference evidence="9 10" key="1">
    <citation type="submission" date="2013-03" db="EMBL/GenBank/DDBJ databases">
        <title>The Genome Sequence of Enterococcus saccharolyticus ATCC_43076 (Illumina only assembly).</title>
        <authorList>
            <consortium name="The Broad Institute Genomics Platform"/>
            <consortium name="The Broad Institute Genome Sequencing Center for Infectious Disease"/>
            <person name="Earl A."/>
            <person name="Russ C."/>
            <person name="Gilmore M."/>
            <person name="Surin D."/>
            <person name="Walker B."/>
            <person name="Young S."/>
            <person name="Zeng Q."/>
            <person name="Gargeya S."/>
            <person name="Fitzgerald M."/>
            <person name="Haas B."/>
            <person name="Abouelleil A."/>
            <person name="Allen A.W."/>
            <person name="Alvarado L."/>
            <person name="Arachchi H.M."/>
            <person name="Berlin A.M."/>
            <person name="Chapman S.B."/>
            <person name="Gainer-Dewar J."/>
            <person name="Goldberg J."/>
            <person name="Griggs A."/>
            <person name="Gujja S."/>
            <person name="Hansen M."/>
            <person name="Howarth C."/>
            <person name="Imamovic A."/>
            <person name="Ireland A."/>
            <person name="Larimer J."/>
            <person name="McCowan C."/>
            <person name="Murphy C."/>
            <person name="Pearson M."/>
            <person name="Poon T.W."/>
            <person name="Priest M."/>
            <person name="Roberts A."/>
            <person name="Saif S."/>
            <person name="Shea T."/>
            <person name="Sisk P."/>
            <person name="Sykes S."/>
            <person name="Wortman J."/>
            <person name="Nusbaum C."/>
            <person name="Birren B."/>
        </authorList>
    </citation>
    <scope>NUCLEOTIDE SEQUENCE [LARGE SCALE GENOMIC DNA]</scope>
    <source>
        <strain evidence="9 10">ATCC 43076</strain>
    </source>
</reference>
<organism evidence="9 10">
    <name type="scientific">Enterococcus saccharolyticus subsp. saccharolyticus ATCC 43076</name>
    <dbReference type="NCBI Taxonomy" id="1139996"/>
    <lineage>
        <taxon>Bacteria</taxon>
        <taxon>Bacillati</taxon>
        <taxon>Bacillota</taxon>
        <taxon>Bacilli</taxon>
        <taxon>Lactobacillales</taxon>
        <taxon>Enterococcaceae</taxon>
        <taxon>Enterococcus</taxon>
    </lineage>
</organism>
<dbReference type="GO" id="GO:0055085">
    <property type="term" value="P:transmembrane transport"/>
    <property type="evidence" value="ECO:0007669"/>
    <property type="project" value="InterPro"/>
</dbReference>
<evidence type="ECO:0000256" key="8">
    <source>
        <dbReference type="SAM" id="SignalP"/>
    </source>
</evidence>
<dbReference type="HOGENOM" id="CLU_031285_12_3_9"/>
<accession>S0N529</accession>
<evidence type="ECO:0000256" key="4">
    <source>
        <dbReference type="ARBA" id="ARBA00022729"/>
    </source>
</evidence>
<dbReference type="InterPro" id="IPR006061">
    <property type="entry name" value="SBP_1_CS"/>
</dbReference>
<evidence type="ECO:0000256" key="1">
    <source>
        <dbReference type="ARBA" id="ARBA00008520"/>
    </source>
</evidence>
<keyword evidence="10" id="KW-1185">Reference proteome</keyword>
<dbReference type="RefSeq" id="WP_016175930.1">
    <property type="nucleotide sequence ID" value="NZ_KE136390.1"/>
</dbReference>
<comment type="similarity">
    <text evidence="1">Belongs to the bacterial solute-binding protein 1 family.</text>
</comment>
<keyword evidence="2" id="KW-0813">Transport</keyword>
<dbReference type="AlphaFoldDB" id="S0N529"/>
<name>S0N529_9ENTE</name>
<comment type="caution">
    <text evidence="9">The sequence shown here is derived from an EMBL/GenBank/DDBJ whole genome shotgun (WGS) entry which is preliminary data.</text>
</comment>
<dbReference type="STRING" id="41997.RV16_GL002042"/>
<dbReference type="InterPro" id="IPR006059">
    <property type="entry name" value="SBP"/>
</dbReference>
<dbReference type="PANTHER" id="PTHR43649">
    <property type="entry name" value="ARABINOSE-BINDING PROTEIN-RELATED"/>
    <property type="match status" value="1"/>
</dbReference>
<evidence type="ECO:0000256" key="5">
    <source>
        <dbReference type="ARBA" id="ARBA00023136"/>
    </source>
</evidence>
<dbReference type="PROSITE" id="PS51257">
    <property type="entry name" value="PROKAR_LIPOPROTEIN"/>
    <property type="match status" value="1"/>
</dbReference>
<evidence type="ECO:0000256" key="6">
    <source>
        <dbReference type="ARBA" id="ARBA00023139"/>
    </source>
</evidence>
<gene>
    <name evidence="9" type="ORF">OMQ_02169</name>
</gene>
<keyword evidence="5" id="KW-0472">Membrane</keyword>
<dbReference type="PATRIC" id="fig|1139996.3.peg.2133"/>